<dbReference type="PANTHER" id="PTHR10196:SF69">
    <property type="entry name" value="GLYCEROL KINASE"/>
    <property type="match status" value="1"/>
</dbReference>
<dbReference type="OrthoDB" id="9805576at2"/>
<evidence type="ECO:0000256" key="5">
    <source>
        <dbReference type="ARBA" id="ARBA00022777"/>
    </source>
</evidence>
<evidence type="ECO:0000256" key="7">
    <source>
        <dbReference type="ARBA" id="ARBA00022840"/>
    </source>
</evidence>
<keyword evidence="4 11" id="KW-0547">Nucleotide-binding</keyword>
<dbReference type="EC" id="2.7.1.30" evidence="11"/>
<dbReference type="GO" id="GO:0006072">
    <property type="term" value="P:glycerol-3-phosphate metabolic process"/>
    <property type="evidence" value="ECO:0007669"/>
    <property type="project" value="InterPro"/>
</dbReference>
<feature type="binding site" evidence="11">
    <location>
        <position position="136"/>
    </location>
    <ligand>
        <name>sn-glycerol 3-phosphate</name>
        <dbReference type="ChEBI" id="CHEBI:57597"/>
    </ligand>
</feature>
<name>A0A2V1N0Y7_9LACO</name>
<comment type="catalytic activity">
    <reaction evidence="8 11">
        <text>glycerol + ATP = sn-glycerol 3-phosphate + ADP + H(+)</text>
        <dbReference type="Rhea" id="RHEA:21644"/>
        <dbReference type="ChEBI" id="CHEBI:15378"/>
        <dbReference type="ChEBI" id="CHEBI:17754"/>
        <dbReference type="ChEBI" id="CHEBI:30616"/>
        <dbReference type="ChEBI" id="CHEBI:57597"/>
        <dbReference type="ChEBI" id="CHEBI:456216"/>
        <dbReference type="EC" id="2.7.1.30"/>
    </reaction>
</comment>
<dbReference type="PANTHER" id="PTHR10196">
    <property type="entry name" value="SUGAR KINASE"/>
    <property type="match status" value="1"/>
</dbReference>
<evidence type="ECO:0000313" key="15">
    <source>
        <dbReference type="EMBL" id="PWG00884.1"/>
    </source>
</evidence>
<feature type="binding site" evidence="11">
    <location>
        <position position="416"/>
    </location>
    <ligand>
        <name>ADP</name>
        <dbReference type="ChEBI" id="CHEBI:456216"/>
    </ligand>
</feature>
<dbReference type="RefSeq" id="WP_109249597.1">
    <property type="nucleotide sequence ID" value="NZ_QCXQ01000001.1"/>
</dbReference>
<feature type="binding site" evidence="11">
    <location>
        <position position="14"/>
    </location>
    <ligand>
        <name>ADP</name>
        <dbReference type="ChEBI" id="CHEBI:456216"/>
    </ligand>
</feature>
<keyword evidence="3 11" id="KW-0808">Transferase</keyword>
<feature type="binding site" evidence="11">
    <location>
        <position position="136"/>
    </location>
    <ligand>
        <name>glycerol</name>
        <dbReference type="ChEBI" id="CHEBI:17754"/>
    </ligand>
</feature>
<evidence type="ECO:0000256" key="11">
    <source>
        <dbReference type="HAMAP-Rule" id="MF_00186"/>
    </source>
</evidence>
<feature type="binding site" evidence="11">
    <location>
        <position position="85"/>
    </location>
    <ligand>
        <name>sn-glycerol 3-phosphate</name>
        <dbReference type="ChEBI" id="CHEBI:57597"/>
    </ligand>
</feature>
<evidence type="ECO:0000256" key="3">
    <source>
        <dbReference type="ARBA" id="ARBA00022679"/>
    </source>
</evidence>
<feature type="domain" description="Carbohydrate kinase FGGY N-terminal" evidence="13">
    <location>
        <begin position="6"/>
        <end position="253"/>
    </location>
</feature>
<feature type="binding site" evidence="11">
    <location>
        <position position="311"/>
    </location>
    <ligand>
        <name>ADP</name>
        <dbReference type="ChEBI" id="CHEBI:456216"/>
    </ligand>
</feature>
<keyword evidence="6 11" id="KW-0319">Glycerol metabolism</keyword>
<keyword evidence="5 11" id="KW-0418">Kinase</keyword>
<dbReference type="SUPFAM" id="SSF53067">
    <property type="entry name" value="Actin-like ATPase domain"/>
    <property type="match status" value="2"/>
</dbReference>
<feature type="binding site" evidence="11">
    <location>
        <position position="412"/>
    </location>
    <ligand>
        <name>ADP</name>
        <dbReference type="ChEBI" id="CHEBI:456216"/>
    </ligand>
</feature>
<sequence length="505" mass="55736">MDDQQYMMAIDEGTTSTRAILFDRDGHIAGKAQKEFHQYFPQPGWVEHDANEIWNAVQSVVSEVLINSEIQPYKIRGIGITNQRETTVIWDKTTGEPIYHAVVWQSKQTNEIANDLKRQGYEDLIHEKTGLLIDSYFSATKIMWILDHVPGARERAEQGDLLFGTIDTWILWKLTGGRVHATDYTNASRTMLFNIGDLDWDQDILDLLHIPRQMLPEVKESSSVYGYTAGYTFLGVHIPIAGIAGDQQASLFGQTAFNRGDVKNTYGTGAFIVMNTGDQPSLSAKGLLTTIAYGLDGKVTYALEGSIFVAGSAIQWLRDGMRLVDHAADSERMAVDAETTGNVYVVPAFTGLGAPYWDQDSRGAVFGLTRGTTREQFVRATVESIAYQTRDVVDTMQADTDLKIQSLSVDGGASNNDFLLQFQADILDTTIERSAISETTALGVAYLAGLAVGFWDSQEEIAKLHTTGKSFEAQMSPQSRARHYAGWQAAVAATQAFHTPAETDE</sequence>
<feature type="binding site" evidence="11">
    <location>
        <position position="84"/>
    </location>
    <ligand>
        <name>sn-glycerol 3-phosphate</name>
        <dbReference type="ChEBI" id="CHEBI:57597"/>
    </ligand>
</feature>
<protein>
    <recommendedName>
        <fullName evidence="11">Glycerol kinase</fullName>
        <ecNumber evidence="11">2.7.1.30</ecNumber>
    </recommendedName>
    <alternativeName>
        <fullName evidence="11">ATP:glycerol 3-phosphotransferase</fullName>
    </alternativeName>
    <alternativeName>
        <fullName evidence="11">Glycerokinase</fullName>
        <shortName evidence="11">GK</shortName>
    </alternativeName>
</protein>
<dbReference type="InterPro" id="IPR018483">
    <property type="entry name" value="Carb_kinase_FGGY_CS"/>
</dbReference>
<dbReference type="InterPro" id="IPR005999">
    <property type="entry name" value="Glycerol_kin"/>
</dbReference>
<evidence type="ECO:0000256" key="8">
    <source>
        <dbReference type="ARBA" id="ARBA00052101"/>
    </source>
</evidence>
<comment type="pathway">
    <text evidence="1 11">Polyol metabolism; glycerol degradation via glycerol kinase pathway; sn-glycerol 3-phosphate from glycerol: step 1/1.</text>
</comment>
<feature type="binding site" evidence="11">
    <location>
        <position position="268"/>
    </location>
    <ligand>
        <name>ATP</name>
        <dbReference type="ChEBI" id="CHEBI:30616"/>
    </ligand>
</feature>
<feature type="binding site" evidence="11">
    <location>
        <position position="14"/>
    </location>
    <ligand>
        <name>ATP</name>
        <dbReference type="ChEBI" id="CHEBI:30616"/>
    </ligand>
</feature>
<keyword evidence="16" id="KW-1185">Reference proteome</keyword>
<keyword evidence="7 11" id="KW-0067">ATP-binding</keyword>
<evidence type="ECO:0000259" key="13">
    <source>
        <dbReference type="Pfam" id="PF00370"/>
    </source>
</evidence>
<dbReference type="CDD" id="cd07786">
    <property type="entry name" value="FGGY_EcGK_like"/>
    <property type="match status" value="1"/>
</dbReference>
<gene>
    <name evidence="11 15" type="primary">glpK</name>
    <name evidence="15" type="ORF">DCM90_01545</name>
</gene>
<comment type="activity regulation">
    <text evidence="11">Activated by phosphorylation and inhibited by fructose 1,6-bisphosphate (FBP).</text>
</comment>
<evidence type="ECO:0000256" key="12">
    <source>
        <dbReference type="RuleBase" id="RU003733"/>
    </source>
</evidence>
<dbReference type="PROSITE" id="PS00445">
    <property type="entry name" value="FGGY_KINASES_2"/>
    <property type="match status" value="1"/>
</dbReference>
<feature type="binding site" evidence="11">
    <location>
        <position position="315"/>
    </location>
    <ligand>
        <name>ATP</name>
        <dbReference type="ChEBI" id="CHEBI:30616"/>
    </ligand>
</feature>
<feature type="binding site" evidence="11">
    <location>
        <position position="246"/>
    </location>
    <ligand>
        <name>glycerol</name>
        <dbReference type="ChEBI" id="CHEBI:17754"/>
    </ligand>
</feature>
<proteinExistence type="inferred from homology"/>
<dbReference type="AlphaFoldDB" id="A0A2V1N0Y7"/>
<feature type="binding site" evidence="11">
    <location>
        <position position="268"/>
    </location>
    <ligand>
        <name>ADP</name>
        <dbReference type="ChEBI" id="CHEBI:456216"/>
    </ligand>
</feature>
<reference evidence="15 16" key="1">
    <citation type="journal article" date="2018" name="Int. J. Syst. Evol. Microbiol.">
        <title>Lactobacillus bambusae sp. nov., isolated from a traditional fermented Ma-bamboo shoots of Taiwan.</title>
        <authorList>
            <person name="Wang L.-T."/>
        </authorList>
    </citation>
    <scope>NUCLEOTIDE SEQUENCE [LARGE SCALE GENOMIC DNA]</scope>
    <source>
        <strain evidence="15 16">BS-W1</strain>
    </source>
</reference>
<dbReference type="Pfam" id="PF02782">
    <property type="entry name" value="FGGY_C"/>
    <property type="match status" value="1"/>
</dbReference>
<dbReference type="NCBIfam" id="TIGR01311">
    <property type="entry name" value="glycerol_kin"/>
    <property type="match status" value="1"/>
</dbReference>
<feature type="binding site" evidence="11">
    <location>
        <position position="246"/>
    </location>
    <ligand>
        <name>sn-glycerol 3-phosphate</name>
        <dbReference type="ChEBI" id="CHEBI:57597"/>
    </ligand>
</feature>
<feature type="binding site" evidence="11">
    <location>
        <position position="311"/>
    </location>
    <ligand>
        <name>ATP</name>
        <dbReference type="ChEBI" id="CHEBI:30616"/>
    </ligand>
</feature>
<dbReference type="Proteomes" id="UP000245080">
    <property type="component" value="Unassembled WGS sequence"/>
</dbReference>
<evidence type="ECO:0000313" key="16">
    <source>
        <dbReference type="Proteomes" id="UP000245080"/>
    </source>
</evidence>
<evidence type="ECO:0000256" key="6">
    <source>
        <dbReference type="ARBA" id="ARBA00022798"/>
    </source>
</evidence>
<dbReference type="Pfam" id="PF00370">
    <property type="entry name" value="FGGY_N"/>
    <property type="match status" value="1"/>
</dbReference>
<dbReference type="FunFam" id="3.30.420.40:FF:000008">
    <property type="entry name" value="Glycerol kinase"/>
    <property type="match status" value="1"/>
</dbReference>
<dbReference type="GO" id="GO:0005829">
    <property type="term" value="C:cytosol"/>
    <property type="evidence" value="ECO:0007669"/>
    <property type="project" value="TreeGrafter"/>
</dbReference>
<dbReference type="PIRSF" id="PIRSF000538">
    <property type="entry name" value="GlpK"/>
    <property type="match status" value="1"/>
</dbReference>
<evidence type="ECO:0000256" key="9">
    <source>
        <dbReference type="ARBA" id="ARBA00054633"/>
    </source>
</evidence>
<feature type="binding site" evidence="11">
    <location>
        <position position="85"/>
    </location>
    <ligand>
        <name>glycerol</name>
        <dbReference type="ChEBI" id="CHEBI:17754"/>
    </ligand>
</feature>
<feature type="binding site" evidence="11">
    <location>
        <position position="412"/>
    </location>
    <ligand>
        <name>ATP</name>
        <dbReference type="ChEBI" id="CHEBI:30616"/>
    </ligand>
</feature>
<dbReference type="Gene3D" id="3.30.420.40">
    <property type="match status" value="2"/>
</dbReference>
<dbReference type="InterPro" id="IPR043129">
    <property type="entry name" value="ATPase_NBD"/>
</dbReference>
<organism evidence="15 16">
    <name type="scientific">Levilactobacillus bambusae</name>
    <dbReference type="NCBI Taxonomy" id="2024736"/>
    <lineage>
        <taxon>Bacteria</taxon>
        <taxon>Bacillati</taxon>
        <taxon>Bacillota</taxon>
        <taxon>Bacilli</taxon>
        <taxon>Lactobacillales</taxon>
        <taxon>Lactobacillaceae</taxon>
        <taxon>Levilactobacillus</taxon>
    </lineage>
</organism>
<dbReference type="UniPathway" id="UPA00618">
    <property type="reaction ID" value="UER00672"/>
</dbReference>
<dbReference type="InterPro" id="IPR018485">
    <property type="entry name" value="FGGY_C"/>
</dbReference>
<feature type="binding site" evidence="11">
    <location>
        <position position="84"/>
    </location>
    <ligand>
        <name>glycerol</name>
        <dbReference type="ChEBI" id="CHEBI:17754"/>
    </ligand>
</feature>
<dbReference type="HAMAP" id="MF_00186">
    <property type="entry name" value="Glycerol_kin"/>
    <property type="match status" value="1"/>
</dbReference>
<evidence type="ECO:0000256" key="4">
    <source>
        <dbReference type="ARBA" id="ARBA00022741"/>
    </source>
</evidence>
<dbReference type="PROSITE" id="PS00933">
    <property type="entry name" value="FGGY_KINASES_1"/>
    <property type="match status" value="1"/>
</dbReference>
<evidence type="ECO:0000256" key="10">
    <source>
        <dbReference type="ARBA" id="ARBA00063665"/>
    </source>
</evidence>
<evidence type="ECO:0000256" key="1">
    <source>
        <dbReference type="ARBA" id="ARBA00005190"/>
    </source>
</evidence>
<comment type="caution">
    <text evidence="11">Lacks conserved residue(s) required for the propagation of feature annotation.</text>
</comment>
<feature type="binding site" evidence="11">
    <location>
        <position position="14"/>
    </location>
    <ligand>
        <name>sn-glycerol 3-phosphate</name>
        <dbReference type="ChEBI" id="CHEBI:57597"/>
    </ligand>
</feature>
<evidence type="ECO:0000259" key="14">
    <source>
        <dbReference type="Pfam" id="PF02782"/>
    </source>
</evidence>
<accession>A0A2V1N0Y7</accession>
<dbReference type="FunFam" id="3.30.420.40:FF:000007">
    <property type="entry name" value="Glycerol kinase"/>
    <property type="match status" value="1"/>
</dbReference>
<dbReference type="EMBL" id="QCXQ01000001">
    <property type="protein sequence ID" value="PWG00884.1"/>
    <property type="molecule type" value="Genomic_DNA"/>
</dbReference>
<feature type="binding site" evidence="11">
    <location>
        <position position="247"/>
    </location>
    <ligand>
        <name>glycerol</name>
        <dbReference type="ChEBI" id="CHEBI:17754"/>
    </ligand>
</feature>
<feature type="binding site" evidence="11">
    <location>
        <position position="16"/>
    </location>
    <ligand>
        <name>ATP</name>
        <dbReference type="ChEBI" id="CHEBI:30616"/>
    </ligand>
</feature>
<comment type="subunit">
    <text evidence="10 11">Homotetramer and homodimer (in equilibrium).</text>
</comment>
<dbReference type="GO" id="GO:0004370">
    <property type="term" value="F:glycerol kinase activity"/>
    <property type="evidence" value="ECO:0007669"/>
    <property type="project" value="UniProtKB-UniRule"/>
</dbReference>
<dbReference type="InterPro" id="IPR000577">
    <property type="entry name" value="Carb_kinase_FGGY"/>
</dbReference>
<feature type="binding site" evidence="11">
    <location>
        <position position="15"/>
    </location>
    <ligand>
        <name>ATP</name>
        <dbReference type="ChEBI" id="CHEBI:30616"/>
    </ligand>
</feature>
<dbReference type="GO" id="GO:0005524">
    <property type="term" value="F:ATP binding"/>
    <property type="evidence" value="ECO:0007669"/>
    <property type="project" value="UniProtKB-UniRule"/>
</dbReference>
<dbReference type="NCBIfam" id="NF000756">
    <property type="entry name" value="PRK00047.1"/>
    <property type="match status" value="1"/>
</dbReference>
<comment type="function">
    <text evidence="9 11">Key enzyme in the regulation of glycerol uptake and metabolism. Catalyzes the phosphorylation of glycerol to yield sn-glycerol 3-phosphate.</text>
</comment>
<dbReference type="GO" id="GO:0019563">
    <property type="term" value="P:glycerol catabolic process"/>
    <property type="evidence" value="ECO:0007669"/>
    <property type="project" value="UniProtKB-UniRule"/>
</dbReference>
<dbReference type="InterPro" id="IPR018484">
    <property type="entry name" value="FGGY_N"/>
</dbReference>
<feature type="domain" description="Carbohydrate kinase FGGY C-terminal" evidence="14">
    <location>
        <begin position="263"/>
        <end position="451"/>
    </location>
</feature>
<comment type="caution">
    <text evidence="15">The sequence shown here is derived from an EMBL/GenBank/DDBJ whole genome shotgun (WGS) entry which is preliminary data.</text>
</comment>
<comment type="similarity">
    <text evidence="2 11 12">Belongs to the FGGY kinase family.</text>
</comment>
<feature type="binding site" evidence="11">
    <location>
        <position position="18"/>
    </location>
    <ligand>
        <name>ADP</name>
        <dbReference type="ChEBI" id="CHEBI:456216"/>
    </ligand>
</feature>
<evidence type="ECO:0000256" key="2">
    <source>
        <dbReference type="ARBA" id="ARBA00009156"/>
    </source>
</evidence>